<dbReference type="EMBL" id="MRZU01000003">
    <property type="protein sequence ID" value="OUJ18628.1"/>
    <property type="molecule type" value="Genomic_DNA"/>
</dbReference>
<dbReference type="OrthoDB" id="28948at2157"/>
<keyword evidence="7" id="KW-0548">Nucleotidyltransferase</keyword>
<dbReference type="PANTHER" id="PTHR13353:SF5">
    <property type="entry name" value="TRANSMEMBRANE PROTEIN 19"/>
    <property type="match status" value="1"/>
</dbReference>
<keyword evidence="8" id="KW-1185">Reference proteome</keyword>
<feature type="transmembrane region" description="Helical" evidence="6">
    <location>
        <begin position="82"/>
        <end position="103"/>
    </location>
</feature>
<evidence type="ECO:0000256" key="6">
    <source>
        <dbReference type="SAM" id="Phobius"/>
    </source>
</evidence>
<comment type="caution">
    <text evidence="7">The sequence shown here is derived from an EMBL/GenBank/DDBJ whole genome shotgun (WGS) entry which is preliminary data.</text>
</comment>
<evidence type="ECO:0000256" key="2">
    <source>
        <dbReference type="ARBA" id="ARBA00009012"/>
    </source>
</evidence>
<feature type="transmembrane region" description="Helical" evidence="6">
    <location>
        <begin position="130"/>
        <end position="155"/>
    </location>
</feature>
<accession>A0A1Y3GB31</accession>
<organism evidence="7 8">
    <name type="scientific">Methanonatronarchaeum thermophilum</name>
    <dbReference type="NCBI Taxonomy" id="1927129"/>
    <lineage>
        <taxon>Archaea</taxon>
        <taxon>Methanobacteriati</taxon>
        <taxon>Methanobacteriota</taxon>
        <taxon>Methanonatronarchaeia</taxon>
        <taxon>Methanonatronarchaeales</taxon>
        <taxon>Methanonatronarchaeaceae</taxon>
        <taxon>Methanonatronarchaeum</taxon>
    </lineage>
</organism>
<evidence type="ECO:0000313" key="7">
    <source>
        <dbReference type="EMBL" id="OUJ18628.1"/>
    </source>
</evidence>
<keyword evidence="3 6" id="KW-0812">Transmembrane</keyword>
<dbReference type="GO" id="GO:0016020">
    <property type="term" value="C:membrane"/>
    <property type="evidence" value="ECO:0007669"/>
    <property type="project" value="UniProtKB-SubCell"/>
</dbReference>
<evidence type="ECO:0000256" key="3">
    <source>
        <dbReference type="ARBA" id="ARBA00022692"/>
    </source>
</evidence>
<feature type="transmembrane region" description="Helical" evidence="6">
    <location>
        <begin position="204"/>
        <end position="225"/>
    </location>
</feature>
<evidence type="ECO:0000256" key="4">
    <source>
        <dbReference type="ARBA" id="ARBA00022989"/>
    </source>
</evidence>
<dbReference type="PANTHER" id="PTHR13353">
    <property type="entry name" value="TRANSMEMBRANE PROTEIN 19"/>
    <property type="match status" value="1"/>
</dbReference>
<dbReference type="GO" id="GO:0016779">
    <property type="term" value="F:nucleotidyltransferase activity"/>
    <property type="evidence" value="ECO:0007669"/>
    <property type="project" value="UniProtKB-KW"/>
</dbReference>
<keyword evidence="7" id="KW-0808">Transferase</keyword>
<keyword evidence="4 6" id="KW-1133">Transmembrane helix</keyword>
<evidence type="ECO:0000256" key="5">
    <source>
        <dbReference type="ARBA" id="ARBA00023136"/>
    </source>
</evidence>
<dbReference type="RefSeq" id="WP_086636701.1">
    <property type="nucleotide sequence ID" value="NZ_MRZU01000003.1"/>
</dbReference>
<name>A0A1Y3GB31_9EURY</name>
<gene>
    <name evidence="7" type="ORF">AMET1_0274</name>
</gene>
<dbReference type="AlphaFoldDB" id="A0A1Y3GB31"/>
<feature type="transmembrane region" description="Helical" evidence="6">
    <location>
        <begin position="33"/>
        <end position="61"/>
    </location>
</feature>
<feature type="transmembrane region" description="Helical" evidence="6">
    <location>
        <begin position="237"/>
        <end position="255"/>
    </location>
</feature>
<dbReference type="Pfam" id="PF01940">
    <property type="entry name" value="DUF92"/>
    <property type="match status" value="1"/>
</dbReference>
<evidence type="ECO:0000313" key="8">
    <source>
        <dbReference type="Proteomes" id="UP000195137"/>
    </source>
</evidence>
<comment type="similarity">
    <text evidence="2">Belongs to the TMEM19 family.</text>
</comment>
<dbReference type="InterPro" id="IPR002794">
    <property type="entry name" value="DUF92_TMEM19"/>
</dbReference>
<keyword evidence="5 6" id="KW-0472">Membrane</keyword>
<protein>
    <submittedName>
        <fullName evidence="7">Cytidylyltransferase family enzyme</fullName>
    </submittedName>
</protein>
<evidence type="ECO:0000256" key="1">
    <source>
        <dbReference type="ARBA" id="ARBA00004141"/>
    </source>
</evidence>
<dbReference type="Proteomes" id="UP000195137">
    <property type="component" value="Unassembled WGS sequence"/>
</dbReference>
<reference evidence="7 8" key="1">
    <citation type="submission" date="2016-12" db="EMBL/GenBank/DDBJ databases">
        <title>Discovery of methanogenic haloarchaea.</title>
        <authorList>
            <person name="Sorokin D.Y."/>
            <person name="Makarova K.S."/>
            <person name="Abbas B."/>
            <person name="Ferrer M."/>
            <person name="Golyshin P.N."/>
        </authorList>
    </citation>
    <scope>NUCLEOTIDE SEQUENCE [LARGE SCALE GENOMIC DNA]</scope>
    <source>
        <strain evidence="7">AMET1</strain>
    </source>
</reference>
<comment type="subcellular location">
    <subcellularLocation>
        <location evidence="1">Membrane</location>
        <topology evidence="1">Multi-pass membrane protein</topology>
    </subcellularLocation>
</comment>
<sequence length="256" mass="27050">MDAIIGVGIATVLAVLSYHKEILDRGGSLAAFLMGSVVSVFGGLEWLVLLISFVIIAWVATKFEYEYKAHKDINEGENGERCVKNVIANGMVPVAIVLLAWIYTTYIQNPVQIQTMAVETMYTPYTGYELVFMGAYIGAIATATSDTIASEIGTLDSETRLITNLKKEVKTGANGGVSLAGELASIIGGLTIGLIAYLAFGIEFALIVGPIAGFLGCNIDSLLGATLEKKGILNNEHVNLVATLSGAIIGALLMLI</sequence>
<proteinExistence type="inferred from homology"/>
<feature type="transmembrane region" description="Helical" evidence="6">
    <location>
        <begin position="176"/>
        <end position="198"/>
    </location>
</feature>